<comment type="caution">
    <text evidence="2">The sequence shown here is derived from an EMBL/GenBank/DDBJ whole genome shotgun (WGS) entry which is preliminary data.</text>
</comment>
<sequence>MKFLVGYLMVAFAAFCTGECIGDPECRNDLPSFFKRQFRTWSSNDTCHYERIKSLPANEFDTFLENKENVTAFPVKYHTYLLKVKRATQKTPGSYFSYKFRDSKSIKSFTGAAGAFRPFNQILTKIIDSEVINVLETFTEHLQEVQKFVVYKPKTAATFSNDSLTDAPFFHSMFEAALSKSQGKIIFRQPQSSTIPNTLLACDCEIPSSIAGTQKGLSSLKPETPEIRTASLSKTNLF</sequence>
<evidence type="ECO:0000256" key="1">
    <source>
        <dbReference type="SAM" id="SignalP"/>
    </source>
</evidence>
<feature type="signal peptide" evidence="1">
    <location>
        <begin position="1"/>
        <end position="18"/>
    </location>
</feature>
<dbReference type="AlphaFoldDB" id="A0A4Y2V1V0"/>
<protein>
    <submittedName>
        <fullName evidence="2">Uncharacterized protein</fullName>
    </submittedName>
</protein>
<dbReference type="Proteomes" id="UP000499080">
    <property type="component" value="Unassembled WGS sequence"/>
</dbReference>
<keyword evidence="1" id="KW-0732">Signal</keyword>
<keyword evidence="3" id="KW-1185">Reference proteome</keyword>
<dbReference type="EMBL" id="BGPR01041577">
    <property type="protein sequence ID" value="GBO17860.1"/>
    <property type="molecule type" value="Genomic_DNA"/>
</dbReference>
<organism evidence="2 3">
    <name type="scientific">Araneus ventricosus</name>
    <name type="common">Orbweaver spider</name>
    <name type="synonym">Epeira ventricosa</name>
    <dbReference type="NCBI Taxonomy" id="182803"/>
    <lineage>
        <taxon>Eukaryota</taxon>
        <taxon>Metazoa</taxon>
        <taxon>Ecdysozoa</taxon>
        <taxon>Arthropoda</taxon>
        <taxon>Chelicerata</taxon>
        <taxon>Arachnida</taxon>
        <taxon>Araneae</taxon>
        <taxon>Araneomorphae</taxon>
        <taxon>Entelegynae</taxon>
        <taxon>Araneoidea</taxon>
        <taxon>Araneidae</taxon>
        <taxon>Araneus</taxon>
    </lineage>
</organism>
<proteinExistence type="predicted"/>
<feature type="chain" id="PRO_5021340410" evidence="1">
    <location>
        <begin position="19"/>
        <end position="238"/>
    </location>
</feature>
<evidence type="ECO:0000313" key="2">
    <source>
        <dbReference type="EMBL" id="GBO17860.1"/>
    </source>
</evidence>
<name>A0A4Y2V1V0_ARAVE</name>
<gene>
    <name evidence="2" type="ORF">AVEN_160253_1</name>
</gene>
<evidence type="ECO:0000313" key="3">
    <source>
        <dbReference type="Proteomes" id="UP000499080"/>
    </source>
</evidence>
<accession>A0A4Y2V1V0</accession>
<reference evidence="2 3" key="1">
    <citation type="journal article" date="2019" name="Sci. Rep.">
        <title>Orb-weaving spider Araneus ventricosus genome elucidates the spidroin gene catalogue.</title>
        <authorList>
            <person name="Kono N."/>
            <person name="Nakamura H."/>
            <person name="Ohtoshi R."/>
            <person name="Moran D.A.P."/>
            <person name="Shinohara A."/>
            <person name="Yoshida Y."/>
            <person name="Fujiwara M."/>
            <person name="Mori M."/>
            <person name="Tomita M."/>
            <person name="Arakawa K."/>
        </authorList>
    </citation>
    <scope>NUCLEOTIDE SEQUENCE [LARGE SCALE GENOMIC DNA]</scope>
</reference>